<dbReference type="AlphaFoldDB" id="A0AAN6Z8W7"/>
<protein>
    <submittedName>
        <fullName evidence="1">Uncharacterized protein</fullName>
    </submittedName>
</protein>
<evidence type="ECO:0000313" key="1">
    <source>
        <dbReference type="EMBL" id="KAK4128948.1"/>
    </source>
</evidence>
<proteinExistence type="predicted"/>
<accession>A0AAN6Z8W7</accession>
<dbReference type="GeneID" id="87824317"/>
<name>A0AAN6Z8W7_9PEZI</name>
<reference evidence="1" key="2">
    <citation type="submission" date="2023-05" db="EMBL/GenBank/DDBJ databases">
        <authorList>
            <consortium name="Lawrence Berkeley National Laboratory"/>
            <person name="Steindorff A."/>
            <person name="Hensen N."/>
            <person name="Bonometti L."/>
            <person name="Westerberg I."/>
            <person name="Brannstrom I.O."/>
            <person name="Guillou S."/>
            <person name="Cros-Aarteil S."/>
            <person name="Calhoun S."/>
            <person name="Haridas S."/>
            <person name="Kuo A."/>
            <person name="Mondo S."/>
            <person name="Pangilinan J."/>
            <person name="Riley R."/>
            <person name="Labutti K."/>
            <person name="Andreopoulos B."/>
            <person name="Lipzen A."/>
            <person name="Chen C."/>
            <person name="Yanf M."/>
            <person name="Daum C."/>
            <person name="Ng V."/>
            <person name="Clum A."/>
            <person name="Ohm R."/>
            <person name="Martin F."/>
            <person name="Silar P."/>
            <person name="Natvig D."/>
            <person name="Lalanne C."/>
            <person name="Gautier V."/>
            <person name="Ament-Velasquez S.L."/>
            <person name="Kruys A."/>
            <person name="Hutchinson M.I."/>
            <person name="Powell A.J."/>
            <person name="Barry K."/>
            <person name="Miller A.N."/>
            <person name="Grigoriev I.V."/>
            <person name="Debuchy R."/>
            <person name="Gladieux P."/>
            <person name="Thoren M.H."/>
            <person name="Johannesson H."/>
        </authorList>
    </citation>
    <scope>NUCLEOTIDE SEQUENCE</scope>
    <source>
        <strain evidence="1">CBS 731.68</strain>
    </source>
</reference>
<dbReference type="RefSeq" id="XP_062652719.1">
    <property type="nucleotide sequence ID" value="XM_062787547.1"/>
</dbReference>
<sequence length="165" mass="18204">MPAAVSVVVRRKPLLSSCVSVTVPLSESPAPRTCRDCCSKAWFADPTKPAGLATPLTAGEVGVHTKGPQEKSVIIPLPVSRTRSLHRIRFNDFLELISRLPLPANLDIFFHIDVPQHLPATWTLTGVISFRLAIFSHIQMVRSHHSGIRSSWKHYSPELVSVTVL</sequence>
<keyword evidence="2" id="KW-1185">Reference proteome</keyword>
<gene>
    <name evidence="1" type="ORF">N657DRAFT_47645</name>
</gene>
<evidence type="ECO:0000313" key="2">
    <source>
        <dbReference type="Proteomes" id="UP001302602"/>
    </source>
</evidence>
<reference evidence="1" key="1">
    <citation type="journal article" date="2023" name="Mol. Phylogenet. Evol.">
        <title>Genome-scale phylogeny and comparative genomics of the fungal order Sordariales.</title>
        <authorList>
            <person name="Hensen N."/>
            <person name="Bonometti L."/>
            <person name="Westerberg I."/>
            <person name="Brannstrom I.O."/>
            <person name="Guillou S."/>
            <person name="Cros-Aarteil S."/>
            <person name="Calhoun S."/>
            <person name="Haridas S."/>
            <person name="Kuo A."/>
            <person name="Mondo S."/>
            <person name="Pangilinan J."/>
            <person name="Riley R."/>
            <person name="LaButti K."/>
            <person name="Andreopoulos B."/>
            <person name="Lipzen A."/>
            <person name="Chen C."/>
            <person name="Yan M."/>
            <person name="Daum C."/>
            <person name="Ng V."/>
            <person name="Clum A."/>
            <person name="Steindorff A."/>
            <person name="Ohm R.A."/>
            <person name="Martin F."/>
            <person name="Silar P."/>
            <person name="Natvig D.O."/>
            <person name="Lalanne C."/>
            <person name="Gautier V."/>
            <person name="Ament-Velasquez S.L."/>
            <person name="Kruys A."/>
            <person name="Hutchinson M.I."/>
            <person name="Powell A.J."/>
            <person name="Barry K."/>
            <person name="Miller A.N."/>
            <person name="Grigoriev I.V."/>
            <person name="Debuchy R."/>
            <person name="Gladieux P."/>
            <person name="Hiltunen Thoren M."/>
            <person name="Johannesson H."/>
        </authorList>
    </citation>
    <scope>NUCLEOTIDE SEQUENCE</scope>
    <source>
        <strain evidence="1">CBS 731.68</strain>
    </source>
</reference>
<comment type="caution">
    <text evidence="1">The sequence shown here is derived from an EMBL/GenBank/DDBJ whole genome shotgun (WGS) entry which is preliminary data.</text>
</comment>
<organism evidence="1 2">
    <name type="scientific">Parathielavia appendiculata</name>
    <dbReference type="NCBI Taxonomy" id="2587402"/>
    <lineage>
        <taxon>Eukaryota</taxon>
        <taxon>Fungi</taxon>
        <taxon>Dikarya</taxon>
        <taxon>Ascomycota</taxon>
        <taxon>Pezizomycotina</taxon>
        <taxon>Sordariomycetes</taxon>
        <taxon>Sordariomycetidae</taxon>
        <taxon>Sordariales</taxon>
        <taxon>Chaetomiaceae</taxon>
        <taxon>Parathielavia</taxon>
    </lineage>
</organism>
<dbReference type="EMBL" id="MU853223">
    <property type="protein sequence ID" value="KAK4128948.1"/>
    <property type="molecule type" value="Genomic_DNA"/>
</dbReference>
<dbReference type="Proteomes" id="UP001302602">
    <property type="component" value="Unassembled WGS sequence"/>
</dbReference>